<feature type="coiled-coil region" evidence="1">
    <location>
        <begin position="326"/>
        <end position="358"/>
    </location>
</feature>
<dbReference type="RefSeq" id="WP_029630872.1">
    <property type="nucleotide sequence ID" value="NZ_JACJTA010000015.1"/>
</dbReference>
<protein>
    <submittedName>
        <fullName evidence="4">Uncharacterized protein</fullName>
    </submittedName>
</protein>
<feature type="chain" id="PRO_5047366468" evidence="3">
    <location>
        <begin position="22"/>
        <end position="547"/>
    </location>
</feature>
<evidence type="ECO:0000313" key="4">
    <source>
        <dbReference type="EMBL" id="MBD2604796.1"/>
    </source>
</evidence>
<reference evidence="4 5" key="1">
    <citation type="journal article" date="2020" name="ISME J.">
        <title>Comparative genomics reveals insights into cyanobacterial evolution and habitat adaptation.</title>
        <authorList>
            <person name="Chen M.Y."/>
            <person name="Teng W.K."/>
            <person name="Zhao L."/>
            <person name="Hu C.X."/>
            <person name="Zhou Y.K."/>
            <person name="Han B.P."/>
            <person name="Song L.R."/>
            <person name="Shu W.S."/>
        </authorList>
    </citation>
    <scope>NUCLEOTIDE SEQUENCE [LARGE SCALE GENOMIC DNA]</scope>
    <source>
        <strain evidence="4 5">FACHB-248</strain>
    </source>
</reference>
<proteinExistence type="predicted"/>
<evidence type="ECO:0000256" key="2">
    <source>
        <dbReference type="SAM" id="Phobius"/>
    </source>
</evidence>
<evidence type="ECO:0000256" key="1">
    <source>
        <dbReference type="SAM" id="Coils"/>
    </source>
</evidence>
<keyword evidence="2" id="KW-0472">Membrane</keyword>
<feature type="signal peptide" evidence="3">
    <location>
        <begin position="1"/>
        <end position="21"/>
    </location>
</feature>
<keyword evidence="3" id="KW-0732">Signal</keyword>
<evidence type="ECO:0000313" key="5">
    <source>
        <dbReference type="Proteomes" id="UP000660380"/>
    </source>
</evidence>
<keyword evidence="2" id="KW-0812">Transmembrane</keyword>
<name>A0ABR8GMZ7_9CYAN</name>
<dbReference type="Proteomes" id="UP000660380">
    <property type="component" value="Unassembled WGS sequence"/>
</dbReference>
<feature type="transmembrane region" description="Helical" evidence="2">
    <location>
        <begin position="485"/>
        <end position="504"/>
    </location>
</feature>
<organism evidence="4 5">
    <name type="scientific">Scytonema hofmannii FACHB-248</name>
    <dbReference type="NCBI Taxonomy" id="1842502"/>
    <lineage>
        <taxon>Bacteria</taxon>
        <taxon>Bacillati</taxon>
        <taxon>Cyanobacteriota</taxon>
        <taxon>Cyanophyceae</taxon>
        <taxon>Nostocales</taxon>
        <taxon>Scytonemataceae</taxon>
        <taxon>Scytonema</taxon>
    </lineage>
</organism>
<sequence>MKRWIFVVVCLLLICPTSALAETNITVDAKDNPLQIKGWLNEENTLIGSIRLSAPAAVEQFIFLASDLKRQEGDEIIARQQISFIGETKLPPGVPKDFQVKVSNPQSPGTYKGQIQVLLPGQKPQAIDITLLVKARPKMTPLRGNEQVQLQLTQCSWWLDCSLAHLLFPKSAFLQSWDLAFDNTEDAPVKVNSAEVLLKGEQTSYQLNSNQIKVADIPQVLKPNQIVKLPLTWDTTKIPSDRYTGAVYLILEDAKERLIIPVNLTMRIAPIMPLLVLFFGIILGRLIKYMQEKGIPQSSALAKVKELEKQVAQTAPEDQNILLTMVEEVKQLVQRMKLEKATVELEKVTARLECLQQLRSIEQKFEPLKNHPQFQGNNGILQKIKTVRSQIDFRQDEQAKILVEEVQQDVVKLQSPTMMGPGKMPDINLSEVVINLRKAVAAVGNVVESGVKKPVDKWVLWSQKVLTFISGSEFRTQATYWFARPLFSLVLLIGLSGVGLRSLYIQKGATFGADPFSDYLGLLIWGLSADVASRSLSNLAETEAKKE</sequence>
<accession>A0ABR8GMZ7</accession>
<evidence type="ECO:0000256" key="3">
    <source>
        <dbReference type="SAM" id="SignalP"/>
    </source>
</evidence>
<dbReference type="EMBL" id="JACJTA010000015">
    <property type="protein sequence ID" value="MBD2604796.1"/>
    <property type="molecule type" value="Genomic_DNA"/>
</dbReference>
<keyword evidence="1" id="KW-0175">Coiled coil</keyword>
<keyword evidence="2" id="KW-1133">Transmembrane helix</keyword>
<comment type="caution">
    <text evidence="4">The sequence shown here is derived from an EMBL/GenBank/DDBJ whole genome shotgun (WGS) entry which is preliminary data.</text>
</comment>
<gene>
    <name evidence="4" type="ORF">H6G81_09720</name>
</gene>
<feature type="transmembrane region" description="Helical" evidence="2">
    <location>
        <begin position="268"/>
        <end position="287"/>
    </location>
</feature>
<keyword evidence="5" id="KW-1185">Reference proteome</keyword>